<feature type="compositionally biased region" description="Polar residues" evidence="5">
    <location>
        <begin position="104"/>
        <end position="118"/>
    </location>
</feature>
<evidence type="ECO:0000256" key="2">
    <source>
        <dbReference type="ARBA" id="ARBA00022884"/>
    </source>
</evidence>
<keyword evidence="2 4" id="KW-0694">RNA-binding</keyword>
<dbReference type="InterPro" id="IPR000504">
    <property type="entry name" value="RRM_dom"/>
</dbReference>
<reference evidence="7 8" key="1">
    <citation type="submission" date="2024-01" db="EMBL/GenBank/DDBJ databases">
        <title>The genomes of 5 underutilized Papilionoideae crops provide insights into root nodulation and disease resistance.</title>
        <authorList>
            <person name="Yuan L."/>
        </authorList>
    </citation>
    <scope>NUCLEOTIDE SEQUENCE [LARGE SCALE GENOMIC DNA]</scope>
    <source>
        <strain evidence="7">LY-2023</strain>
        <tissue evidence="7">Leaf</tissue>
    </source>
</reference>
<keyword evidence="8" id="KW-1185">Reference proteome</keyword>
<dbReference type="Pfam" id="PF00076">
    <property type="entry name" value="RRM_1"/>
    <property type="match status" value="1"/>
</dbReference>
<dbReference type="PANTHER" id="PTHR23099:SF0">
    <property type="entry name" value="GERM CELL NUCLEAR ACIDIC PROTEIN"/>
    <property type="match status" value="1"/>
</dbReference>
<feature type="domain" description="RRM" evidence="6">
    <location>
        <begin position="10"/>
        <end position="85"/>
    </location>
</feature>
<keyword evidence="3" id="KW-0539">Nucleus</keyword>
<dbReference type="EMBL" id="JAYKXN010000007">
    <property type="protein sequence ID" value="KAK7270903.1"/>
    <property type="molecule type" value="Genomic_DNA"/>
</dbReference>
<dbReference type="PANTHER" id="PTHR23099">
    <property type="entry name" value="TRANSCRIPTIONAL REGULATOR"/>
    <property type="match status" value="1"/>
</dbReference>
<dbReference type="Gene3D" id="3.30.70.330">
    <property type="match status" value="1"/>
</dbReference>
<comment type="caution">
    <text evidence="7">The sequence shown here is derived from an EMBL/GenBank/DDBJ whole genome shotgun (WGS) entry which is preliminary data.</text>
</comment>
<evidence type="ECO:0000313" key="8">
    <source>
        <dbReference type="Proteomes" id="UP001359559"/>
    </source>
</evidence>
<evidence type="ECO:0000256" key="4">
    <source>
        <dbReference type="PROSITE-ProRule" id="PRU00176"/>
    </source>
</evidence>
<dbReference type="CDD" id="cd12226">
    <property type="entry name" value="RRM_NOL8"/>
    <property type="match status" value="1"/>
</dbReference>
<dbReference type="GO" id="GO:0003723">
    <property type="term" value="F:RNA binding"/>
    <property type="evidence" value="ECO:0007669"/>
    <property type="project" value="UniProtKB-UniRule"/>
</dbReference>
<dbReference type="GO" id="GO:0005730">
    <property type="term" value="C:nucleolus"/>
    <property type="evidence" value="ECO:0007669"/>
    <property type="project" value="UniProtKB-SubCell"/>
</dbReference>
<feature type="region of interest" description="Disordered" evidence="5">
    <location>
        <begin position="370"/>
        <end position="408"/>
    </location>
</feature>
<evidence type="ECO:0000259" key="6">
    <source>
        <dbReference type="PROSITE" id="PS50102"/>
    </source>
</evidence>
<evidence type="ECO:0000313" key="7">
    <source>
        <dbReference type="EMBL" id="KAK7270903.1"/>
    </source>
</evidence>
<dbReference type="Proteomes" id="UP001359559">
    <property type="component" value="Unassembled WGS sequence"/>
</dbReference>
<dbReference type="InterPro" id="IPR034138">
    <property type="entry name" value="NOP8_RRM"/>
</dbReference>
<organism evidence="7 8">
    <name type="scientific">Clitoria ternatea</name>
    <name type="common">Butterfly pea</name>
    <dbReference type="NCBI Taxonomy" id="43366"/>
    <lineage>
        <taxon>Eukaryota</taxon>
        <taxon>Viridiplantae</taxon>
        <taxon>Streptophyta</taxon>
        <taxon>Embryophyta</taxon>
        <taxon>Tracheophyta</taxon>
        <taxon>Spermatophyta</taxon>
        <taxon>Magnoliopsida</taxon>
        <taxon>eudicotyledons</taxon>
        <taxon>Gunneridae</taxon>
        <taxon>Pentapetalae</taxon>
        <taxon>rosids</taxon>
        <taxon>fabids</taxon>
        <taxon>Fabales</taxon>
        <taxon>Fabaceae</taxon>
        <taxon>Papilionoideae</taxon>
        <taxon>50 kb inversion clade</taxon>
        <taxon>NPAAA clade</taxon>
        <taxon>indigoferoid/millettioid clade</taxon>
        <taxon>Phaseoleae</taxon>
        <taxon>Clitoria</taxon>
    </lineage>
</organism>
<feature type="region of interest" description="Disordered" evidence="5">
    <location>
        <begin position="95"/>
        <end position="119"/>
    </location>
</feature>
<dbReference type="SMART" id="SM00360">
    <property type="entry name" value="RRM"/>
    <property type="match status" value="1"/>
</dbReference>
<evidence type="ECO:0000256" key="5">
    <source>
        <dbReference type="SAM" id="MobiDB-lite"/>
    </source>
</evidence>
<name>A0AAN9FFJ9_CLITE</name>
<accession>A0AAN9FFJ9</accession>
<proteinExistence type="predicted"/>
<sequence length="585" mass="65245">MAEEVEEKKVRIFIGGLGEGVSTQDLQRLFSSLGTVEGIETIRTKGRSFAYLDFLTDPKSLSKLFSTYNGCLWKGGKLKLEKAKEHYLARLKREREQEALDATQPPTTAPNDSDNTDSNTKHLRIFFPRLRKMKSIPFSGTGKHKYSFQNIIVPPLPVHFCDCEEHCSPFVTRRQKQSFDQAAESGGMNDEEINIMNAVMNKLLEKEKVSKTKHLGEEQDALESPDALHVNECEVDSATDEDDLIINVETKKNKAALKGRRELERILENQELWSNITKIAKEEPKNIDDKIKNVKKKKSLPKLEKQRGLSSTPGGMHNLRTLPEEVGSGAQPTKPDDDFEESPKVSWSQKSSWKELLGDRGSTTFSASLILPKSDSGENQQNRDDLCAPLSTNNKTENMDSDGYPGSKPTNVQVIKELTEAQRTNEQVIQDLAKNQHTTGRGASWLQKQSWTQLVGENSNSFSISQVLPGLNLPEPMIKEPIVDPANSNDHKHNYVAKDITNEVVDEGLNLGEIVPGKSKHADANDIASAPVVEKKIETKPREESTEAVEIGQTCSFMRNAASIKEWAKAKAALSGSLKRKRGEK</sequence>
<evidence type="ECO:0000256" key="3">
    <source>
        <dbReference type="ARBA" id="ARBA00023242"/>
    </source>
</evidence>
<dbReference type="AlphaFoldDB" id="A0AAN9FFJ9"/>
<dbReference type="SUPFAM" id="SSF54928">
    <property type="entry name" value="RNA-binding domain, RBD"/>
    <property type="match status" value="1"/>
</dbReference>
<feature type="region of interest" description="Disordered" evidence="5">
    <location>
        <begin position="297"/>
        <end position="351"/>
    </location>
</feature>
<dbReference type="InterPro" id="IPR035979">
    <property type="entry name" value="RBD_domain_sf"/>
</dbReference>
<evidence type="ECO:0000256" key="1">
    <source>
        <dbReference type="ARBA" id="ARBA00004604"/>
    </source>
</evidence>
<dbReference type="PROSITE" id="PS50102">
    <property type="entry name" value="RRM"/>
    <property type="match status" value="1"/>
</dbReference>
<dbReference type="InterPro" id="IPR012677">
    <property type="entry name" value="Nucleotide-bd_a/b_plait_sf"/>
</dbReference>
<protein>
    <recommendedName>
        <fullName evidence="6">RRM domain-containing protein</fullName>
    </recommendedName>
</protein>
<comment type="subcellular location">
    <subcellularLocation>
        <location evidence="1">Nucleus</location>
        <location evidence="1">Nucleolus</location>
    </subcellularLocation>
</comment>
<gene>
    <name evidence="7" type="ORF">RJT34_26410</name>
</gene>